<keyword evidence="2" id="KW-1185">Reference proteome</keyword>
<feature type="transmembrane region" description="Helical" evidence="1">
    <location>
        <begin position="59"/>
        <end position="77"/>
    </location>
</feature>
<dbReference type="AlphaFoldDB" id="A0A915GLS8"/>
<evidence type="ECO:0000313" key="2">
    <source>
        <dbReference type="Proteomes" id="UP000887575"/>
    </source>
</evidence>
<sequence length="192" mass="21987">MMWLWRPTLVPSRMPDESDYNCCCQRITARTGFTIFIGIDAFFLILSIVSIFMETHYKFGYISHVIVTIFMVSLACLSIKTFKPAYLQVYGICYIIQFALSALIALIICFVFGIGAIFFASVTPRSGDEQHIKAAGTLVSLALVFGTALYMFLMTWKAVVTYKYYRYIRDRQLAIEEQPALRNTNYPTTFHP</sequence>
<feature type="transmembrane region" description="Helical" evidence="1">
    <location>
        <begin position="89"/>
        <end position="122"/>
    </location>
</feature>
<evidence type="ECO:0000313" key="4">
    <source>
        <dbReference type="WBParaSite" id="MBELARI_LOCUS389"/>
    </source>
</evidence>
<feature type="transmembrane region" description="Helical" evidence="1">
    <location>
        <begin position="134"/>
        <end position="156"/>
    </location>
</feature>
<keyword evidence="1" id="KW-1133">Transmembrane helix</keyword>
<proteinExistence type="predicted"/>
<dbReference type="WBParaSite" id="MBELARI_LOCUS14374">
    <property type="protein sequence ID" value="MBELARI_LOCUS14374"/>
    <property type="gene ID" value="MBELARI_LOCUS14374"/>
</dbReference>
<reference evidence="3 4" key="1">
    <citation type="submission" date="2024-02" db="UniProtKB">
        <authorList>
            <consortium name="WormBaseParasite"/>
        </authorList>
    </citation>
    <scope>IDENTIFICATION</scope>
</reference>
<protein>
    <submittedName>
        <fullName evidence="3 4">Uncharacterized protein</fullName>
    </submittedName>
</protein>
<evidence type="ECO:0000256" key="1">
    <source>
        <dbReference type="SAM" id="Phobius"/>
    </source>
</evidence>
<accession>A0A915GLS8</accession>
<evidence type="ECO:0000313" key="3">
    <source>
        <dbReference type="WBParaSite" id="MBELARI_LOCUS14374"/>
    </source>
</evidence>
<keyword evidence="1" id="KW-0812">Transmembrane</keyword>
<keyword evidence="1" id="KW-0472">Membrane</keyword>
<feature type="transmembrane region" description="Helical" evidence="1">
    <location>
        <begin position="33"/>
        <end position="53"/>
    </location>
</feature>
<name>A0A915GLS8_9BILA</name>
<organism evidence="2 4">
    <name type="scientific">Mesorhabditis belari</name>
    <dbReference type="NCBI Taxonomy" id="2138241"/>
    <lineage>
        <taxon>Eukaryota</taxon>
        <taxon>Metazoa</taxon>
        <taxon>Ecdysozoa</taxon>
        <taxon>Nematoda</taxon>
        <taxon>Chromadorea</taxon>
        <taxon>Rhabditida</taxon>
        <taxon>Rhabditina</taxon>
        <taxon>Rhabditomorpha</taxon>
        <taxon>Rhabditoidea</taxon>
        <taxon>Rhabditidae</taxon>
        <taxon>Mesorhabditinae</taxon>
        <taxon>Mesorhabditis</taxon>
    </lineage>
</organism>
<dbReference type="Proteomes" id="UP000887575">
    <property type="component" value="Unassembled WGS sequence"/>
</dbReference>
<dbReference type="WBParaSite" id="MBELARI_LOCUS389">
    <property type="protein sequence ID" value="MBELARI_LOCUS389"/>
    <property type="gene ID" value="MBELARI_LOCUS389"/>
</dbReference>